<dbReference type="PANTHER" id="PTHR47966:SF51">
    <property type="entry name" value="BETA-SITE APP-CLEAVING ENZYME, ISOFORM A-RELATED"/>
    <property type="match status" value="1"/>
</dbReference>
<keyword evidence="2 8" id="KW-0645">Protease</keyword>
<keyword evidence="3 8" id="KW-0064">Aspartyl protease</keyword>
<keyword evidence="5" id="KW-1015">Disulfide bond</keyword>
<dbReference type="AlphaFoldDB" id="A0AAD7XTZ8"/>
<evidence type="ECO:0000256" key="1">
    <source>
        <dbReference type="ARBA" id="ARBA00007447"/>
    </source>
</evidence>
<evidence type="ECO:0000256" key="5">
    <source>
        <dbReference type="ARBA" id="ARBA00023157"/>
    </source>
</evidence>
<accession>A0AAD7XTZ8</accession>
<dbReference type="PROSITE" id="PS00141">
    <property type="entry name" value="ASP_PROTEASE"/>
    <property type="match status" value="2"/>
</dbReference>
<dbReference type="FunFam" id="2.40.70.10:FF:000008">
    <property type="entry name" value="Cathepsin D"/>
    <property type="match status" value="1"/>
</dbReference>
<dbReference type="PANTHER" id="PTHR47966">
    <property type="entry name" value="BETA-SITE APP-CLEAVING ENZYME, ISOFORM A-RELATED"/>
    <property type="match status" value="1"/>
</dbReference>
<evidence type="ECO:0000313" key="11">
    <source>
        <dbReference type="Proteomes" id="UP001230188"/>
    </source>
</evidence>
<gene>
    <name evidence="10" type="ORF">CTAYLR_004782</name>
</gene>
<reference evidence="10" key="1">
    <citation type="submission" date="2023-01" db="EMBL/GenBank/DDBJ databases">
        <title>Metagenome sequencing of chrysophaentin producing Chrysophaeum taylorii.</title>
        <authorList>
            <person name="Davison J."/>
            <person name="Bewley C."/>
        </authorList>
    </citation>
    <scope>NUCLEOTIDE SEQUENCE</scope>
    <source>
        <strain evidence="10">NIES-1699</strain>
    </source>
</reference>
<comment type="similarity">
    <text evidence="1 8">Belongs to the peptidase A1 family.</text>
</comment>
<keyword evidence="11" id="KW-1185">Reference proteome</keyword>
<dbReference type="Gene3D" id="2.40.70.10">
    <property type="entry name" value="Acid Proteases"/>
    <property type="match status" value="2"/>
</dbReference>
<dbReference type="GO" id="GO:0004190">
    <property type="term" value="F:aspartic-type endopeptidase activity"/>
    <property type="evidence" value="ECO:0007669"/>
    <property type="project" value="UniProtKB-KW"/>
</dbReference>
<feature type="domain" description="Peptidase A1" evidence="9">
    <location>
        <begin position="57"/>
        <end position="360"/>
    </location>
</feature>
<evidence type="ECO:0000256" key="6">
    <source>
        <dbReference type="ARBA" id="ARBA00023180"/>
    </source>
</evidence>
<evidence type="ECO:0000256" key="4">
    <source>
        <dbReference type="ARBA" id="ARBA00022801"/>
    </source>
</evidence>
<dbReference type="InterPro" id="IPR021109">
    <property type="entry name" value="Peptidase_aspartic_dom_sf"/>
</dbReference>
<feature type="active site" evidence="7">
    <location>
        <position position="75"/>
    </location>
</feature>
<organism evidence="10 11">
    <name type="scientific">Chrysophaeum taylorii</name>
    <dbReference type="NCBI Taxonomy" id="2483200"/>
    <lineage>
        <taxon>Eukaryota</taxon>
        <taxon>Sar</taxon>
        <taxon>Stramenopiles</taxon>
        <taxon>Ochrophyta</taxon>
        <taxon>Pelagophyceae</taxon>
        <taxon>Pelagomonadales</taxon>
        <taxon>Pelagomonadaceae</taxon>
        <taxon>Chrysophaeum</taxon>
    </lineage>
</organism>
<protein>
    <recommendedName>
        <fullName evidence="9">Peptidase A1 domain-containing protein</fullName>
    </recommendedName>
</protein>
<dbReference type="SUPFAM" id="SSF50630">
    <property type="entry name" value="Acid proteases"/>
    <property type="match status" value="1"/>
</dbReference>
<dbReference type="InterPro" id="IPR033121">
    <property type="entry name" value="PEPTIDASE_A1"/>
</dbReference>
<dbReference type="PRINTS" id="PR00792">
    <property type="entry name" value="PEPSIN"/>
</dbReference>
<evidence type="ECO:0000256" key="3">
    <source>
        <dbReference type="ARBA" id="ARBA00022750"/>
    </source>
</evidence>
<evidence type="ECO:0000259" key="9">
    <source>
        <dbReference type="PROSITE" id="PS51767"/>
    </source>
</evidence>
<comment type="caution">
    <text evidence="10">The sequence shown here is derived from an EMBL/GenBank/DDBJ whole genome shotgun (WGS) entry which is preliminary data.</text>
</comment>
<dbReference type="EMBL" id="JAQMWT010000036">
    <property type="protein sequence ID" value="KAJ8613107.1"/>
    <property type="molecule type" value="Genomic_DNA"/>
</dbReference>
<evidence type="ECO:0000313" key="10">
    <source>
        <dbReference type="EMBL" id="KAJ8613107.1"/>
    </source>
</evidence>
<dbReference type="GO" id="GO:0006508">
    <property type="term" value="P:proteolysis"/>
    <property type="evidence" value="ECO:0007669"/>
    <property type="project" value="UniProtKB-KW"/>
</dbReference>
<name>A0AAD7XTZ8_9STRA</name>
<keyword evidence="4 8" id="KW-0378">Hydrolase</keyword>
<dbReference type="InterPro" id="IPR001969">
    <property type="entry name" value="Aspartic_peptidase_AS"/>
</dbReference>
<dbReference type="FunFam" id="2.40.70.10:FF:000002">
    <property type="entry name" value="Vacuolar aspartic proteinase"/>
    <property type="match status" value="1"/>
</dbReference>
<dbReference type="PROSITE" id="PS51767">
    <property type="entry name" value="PEPTIDASE_A1"/>
    <property type="match status" value="1"/>
</dbReference>
<evidence type="ECO:0000256" key="2">
    <source>
        <dbReference type="ARBA" id="ARBA00022670"/>
    </source>
</evidence>
<evidence type="ECO:0000256" key="7">
    <source>
        <dbReference type="PIRSR" id="PIRSR601461-1"/>
    </source>
</evidence>
<dbReference type="Proteomes" id="UP001230188">
    <property type="component" value="Unassembled WGS sequence"/>
</dbReference>
<feature type="active site" evidence="7">
    <location>
        <position position="253"/>
    </location>
</feature>
<proteinExistence type="inferred from homology"/>
<dbReference type="InterPro" id="IPR001461">
    <property type="entry name" value="Aspartic_peptidase_A1"/>
</dbReference>
<keyword evidence="6" id="KW-0325">Glycoprotein</keyword>
<sequence>MMMLVLLASVAVADVFRMKLHKMPRRKVHMKARYEMTARTKDGDDTIIIKDYENAQYYGDISVGTPGQSMTVIFDTGSSNLWVPNKKPFLSSHSTYDHSASSTYVANGTTFAIEYGSGPVSGYYSRDDVEVGDITIDDYLFAEVNDTSGLGASYFLGKFDGILGLAWPSISVDNVKTPLQAMVDQDLLDENVFAFSLGDEEDGELVLGGVDETKYDGDFAYVPLSSMTYWEVALDDVIMNDASITTATKAIVDSGTSLLTGPTSEVAALADSLGAKAVGSTGEYLISCNADAPDLSFKLGGELYTLAFEDYIIDDEGECILAILGMDIPEPAGPLWILGDVFMRKFYVKFDYDGQQIGIATAK</sequence>
<evidence type="ECO:0000256" key="8">
    <source>
        <dbReference type="RuleBase" id="RU000454"/>
    </source>
</evidence>
<dbReference type="Pfam" id="PF00026">
    <property type="entry name" value="Asp"/>
    <property type="match status" value="1"/>
</dbReference>